<reference evidence="3 4" key="1">
    <citation type="submission" date="2018-07" db="EMBL/GenBank/DDBJ databases">
        <title>Complete genome sequencing of Ornithinimicrobium sp. AMA3305.</title>
        <authorList>
            <person name="Bae J.-W."/>
        </authorList>
    </citation>
    <scope>NUCLEOTIDE SEQUENCE [LARGE SCALE GENOMIC DNA]</scope>
    <source>
        <strain evidence="3 4">AMA3305</strain>
    </source>
</reference>
<evidence type="ECO:0000256" key="2">
    <source>
        <dbReference type="SAM" id="Phobius"/>
    </source>
</evidence>
<evidence type="ECO:0000256" key="1">
    <source>
        <dbReference type="SAM" id="MobiDB-lite"/>
    </source>
</evidence>
<evidence type="ECO:0000313" key="3">
    <source>
        <dbReference type="EMBL" id="AXH95636.1"/>
    </source>
</evidence>
<accession>A0A345NKS8</accession>
<feature type="transmembrane region" description="Helical" evidence="2">
    <location>
        <begin position="53"/>
        <end position="74"/>
    </location>
</feature>
<proteinExistence type="predicted"/>
<dbReference type="KEGG" id="orn:DV701_05440"/>
<keyword evidence="2" id="KW-0812">Transmembrane</keyword>
<evidence type="ECO:0008006" key="5">
    <source>
        <dbReference type="Google" id="ProtNLM"/>
    </source>
</evidence>
<keyword evidence="4" id="KW-1185">Reference proteome</keyword>
<feature type="transmembrane region" description="Helical" evidence="2">
    <location>
        <begin position="28"/>
        <end position="47"/>
    </location>
</feature>
<protein>
    <recommendedName>
        <fullName evidence="5">Glycine zipper family protein</fullName>
    </recommendedName>
</protein>
<dbReference type="Proteomes" id="UP000253790">
    <property type="component" value="Chromosome"/>
</dbReference>
<sequence length="87" mass="8234">MVTMIVPSAQDAGRATPGGARRWPPGTLVGLGLVYGAGAGTVIGIAVGGGTGLALGAAVGAGLGVVAGAVGDLWSRHDARTATTLDP</sequence>
<evidence type="ECO:0000313" key="4">
    <source>
        <dbReference type="Proteomes" id="UP000253790"/>
    </source>
</evidence>
<keyword evidence="2" id="KW-1133">Transmembrane helix</keyword>
<name>A0A345NKS8_9MICO</name>
<organism evidence="3 4">
    <name type="scientific">Ornithinimicrobium avium</name>
    <dbReference type="NCBI Taxonomy" id="2283195"/>
    <lineage>
        <taxon>Bacteria</taxon>
        <taxon>Bacillati</taxon>
        <taxon>Actinomycetota</taxon>
        <taxon>Actinomycetes</taxon>
        <taxon>Micrococcales</taxon>
        <taxon>Ornithinimicrobiaceae</taxon>
        <taxon>Ornithinimicrobium</taxon>
    </lineage>
</organism>
<keyword evidence="2" id="KW-0472">Membrane</keyword>
<feature type="region of interest" description="Disordered" evidence="1">
    <location>
        <begin position="1"/>
        <end position="21"/>
    </location>
</feature>
<dbReference type="EMBL" id="CP031229">
    <property type="protein sequence ID" value="AXH95636.1"/>
    <property type="molecule type" value="Genomic_DNA"/>
</dbReference>
<gene>
    <name evidence="3" type="ORF">DV701_05440</name>
</gene>
<dbReference type="AlphaFoldDB" id="A0A345NKS8"/>